<dbReference type="SUPFAM" id="SSF51316">
    <property type="entry name" value="Mss4-like"/>
    <property type="match status" value="2"/>
</dbReference>
<dbReference type="InterPro" id="IPR006913">
    <property type="entry name" value="CENP-V/GFA"/>
</dbReference>
<reference evidence="6 7" key="1">
    <citation type="journal article" date="2016" name="Mol. Biol. Evol.">
        <title>Comparative Genomics of Early-Diverging Mushroom-Forming Fungi Provides Insights into the Origins of Lignocellulose Decay Capabilities.</title>
        <authorList>
            <person name="Nagy L.G."/>
            <person name="Riley R."/>
            <person name="Tritt A."/>
            <person name="Adam C."/>
            <person name="Daum C."/>
            <person name="Floudas D."/>
            <person name="Sun H."/>
            <person name="Yadav J.S."/>
            <person name="Pangilinan J."/>
            <person name="Larsson K.H."/>
            <person name="Matsuura K."/>
            <person name="Barry K."/>
            <person name="Labutti K."/>
            <person name="Kuo R."/>
            <person name="Ohm R.A."/>
            <person name="Bhattacharya S.S."/>
            <person name="Shirouzu T."/>
            <person name="Yoshinaga Y."/>
            <person name="Martin F.M."/>
            <person name="Grigoriev I.V."/>
            <person name="Hibbett D.S."/>
        </authorList>
    </citation>
    <scope>NUCLEOTIDE SEQUENCE [LARGE SCALE GENOMIC DNA]</scope>
    <source>
        <strain evidence="6 7">HHB12029</strain>
    </source>
</reference>
<dbReference type="STRING" id="1314781.A0A165QY07"/>
<evidence type="ECO:0000256" key="4">
    <source>
        <dbReference type="ARBA" id="ARBA00023239"/>
    </source>
</evidence>
<dbReference type="Gene3D" id="3.90.1590.10">
    <property type="entry name" value="glutathione-dependent formaldehyde- activating enzyme (gfa)"/>
    <property type="match status" value="2"/>
</dbReference>
<proteinExistence type="inferred from homology"/>
<dbReference type="InParanoid" id="A0A165QY07"/>
<name>A0A165QY07_EXIGL</name>
<keyword evidence="2" id="KW-0479">Metal-binding</keyword>
<dbReference type="OrthoDB" id="5422068at2759"/>
<keyword evidence="7" id="KW-1185">Reference proteome</keyword>
<dbReference type="GO" id="GO:0046872">
    <property type="term" value="F:metal ion binding"/>
    <property type="evidence" value="ECO:0007669"/>
    <property type="project" value="UniProtKB-KW"/>
</dbReference>
<dbReference type="GO" id="GO:0016846">
    <property type="term" value="F:carbon-sulfur lyase activity"/>
    <property type="evidence" value="ECO:0007669"/>
    <property type="project" value="InterPro"/>
</dbReference>
<dbReference type="Proteomes" id="UP000077266">
    <property type="component" value="Unassembled WGS sequence"/>
</dbReference>
<dbReference type="EMBL" id="KV425882">
    <property type="protein sequence ID" value="KZW04223.1"/>
    <property type="molecule type" value="Genomic_DNA"/>
</dbReference>
<evidence type="ECO:0000313" key="6">
    <source>
        <dbReference type="EMBL" id="KZW04223.1"/>
    </source>
</evidence>
<feature type="domain" description="CENP-V/GFA" evidence="5">
    <location>
        <begin position="8"/>
        <end position="113"/>
    </location>
</feature>
<evidence type="ECO:0000259" key="5">
    <source>
        <dbReference type="PROSITE" id="PS51891"/>
    </source>
</evidence>
<comment type="similarity">
    <text evidence="1">Belongs to the Gfa family.</text>
</comment>
<evidence type="ECO:0000256" key="2">
    <source>
        <dbReference type="ARBA" id="ARBA00022723"/>
    </source>
</evidence>
<feature type="domain" description="CENP-V/GFA" evidence="5">
    <location>
        <begin position="176"/>
        <end position="299"/>
    </location>
</feature>
<protein>
    <recommendedName>
        <fullName evidence="5">CENP-V/GFA domain-containing protein</fullName>
    </recommendedName>
</protein>
<evidence type="ECO:0000256" key="1">
    <source>
        <dbReference type="ARBA" id="ARBA00005495"/>
    </source>
</evidence>
<keyword evidence="3" id="KW-0862">Zinc</keyword>
<dbReference type="PANTHER" id="PTHR33337:SF40">
    <property type="entry name" value="CENP-V_GFA DOMAIN-CONTAINING PROTEIN-RELATED"/>
    <property type="match status" value="1"/>
</dbReference>
<accession>A0A165QY07</accession>
<dbReference type="AlphaFoldDB" id="A0A165QY07"/>
<sequence>MSAQPRKLEGGCHCRAVRYTLTIPDGSERLVAGYCHCDDCRLTTGFYCALFADIEPGWLSFSEQSKASITSYKSSDRVVRTFCSKCSTTLTYTSTVFGHELSVPTLDVQDDWKHGVREVVRVKAHNFVSDTTAGGVSTIFDDGLPRYVHGSRGDKWSPPSVSAVPQTVEDETGDEIRGGCHCSGVTFKIQRPPLDYTKDPDLVNWVATGRKFTALHCVCNDCRLAPGTPFFTWSYVPHKLIHFTRDDTLRIRVSNPTKNVLRRFCGTCGCHLFTNIDDGRAYWDVSAAVLEQPKAERWITLTSRFPTSEDRTSLAEGGKNAQCWFASERLWHESSGAKFDPELVEELKRGLERAPIYT</sequence>
<keyword evidence="4" id="KW-0456">Lyase</keyword>
<evidence type="ECO:0000256" key="3">
    <source>
        <dbReference type="ARBA" id="ARBA00022833"/>
    </source>
</evidence>
<organism evidence="6 7">
    <name type="scientific">Exidia glandulosa HHB12029</name>
    <dbReference type="NCBI Taxonomy" id="1314781"/>
    <lineage>
        <taxon>Eukaryota</taxon>
        <taxon>Fungi</taxon>
        <taxon>Dikarya</taxon>
        <taxon>Basidiomycota</taxon>
        <taxon>Agaricomycotina</taxon>
        <taxon>Agaricomycetes</taxon>
        <taxon>Auriculariales</taxon>
        <taxon>Exidiaceae</taxon>
        <taxon>Exidia</taxon>
    </lineage>
</organism>
<evidence type="ECO:0000313" key="7">
    <source>
        <dbReference type="Proteomes" id="UP000077266"/>
    </source>
</evidence>
<dbReference type="PROSITE" id="PS51891">
    <property type="entry name" value="CENP_V_GFA"/>
    <property type="match status" value="2"/>
</dbReference>
<dbReference type="Pfam" id="PF04828">
    <property type="entry name" value="GFA"/>
    <property type="match status" value="2"/>
</dbReference>
<dbReference type="PANTHER" id="PTHR33337">
    <property type="entry name" value="GFA DOMAIN-CONTAINING PROTEIN"/>
    <property type="match status" value="1"/>
</dbReference>
<gene>
    <name evidence="6" type="ORF">EXIGLDRAFT_828138</name>
</gene>
<dbReference type="InterPro" id="IPR011057">
    <property type="entry name" value="Mss4-like_sf"/>
</dbReference>